<comment type="caution">
    <text evidence="1">The sequence shown here is derived from an EMBL/GenBank/DDBJ whole genome shotgun (WGS) entry which is preliminary data.</text>
</comment>
<dbReference type="Proteomes" id="UP000277999">
    <property type="component" value="Unassembled WGS sequence"/>
</dbReference>
<reference evidence="1 2" key="1">
    <citation type="submission" date="2018-10" db="EMBL/GenBank/DDBJ databases">
        <title>Genome-centric metagenomics revealed C2 chemical producing, CO utilizing Clostridium with novel acetogenic gene cluster.</title>
        <authorList>
            <person name="Kang H."/>
            <person name="Park B."/>
            <person name="Choi I.G."/>
            <person name="Chang I.S."/>
        </authorList>
    </citation>
    <scope>NUCLEOTIDE SEQUENCE [LARGE SCALE GENOMIC DNA]</scope>
    <source>
        <strain evidence="1 2">H21-9</strain>
    </source>
</reference>
<evidence type="ECO:0000313" key="2">
    <source>
        <dbReference type="Proteomes" id="UP000277999"/>
    </source>
</evidence>
<dbReference type="GO" id="GO:0043937">
    <property type="term" value="P:regulation of sporulation"/>
    <property type="evidence" value="ECO:0007669"/>
    <property type="project" value="InterPro"/>
</dbReference>
<dbReference type="InterPro" id="IPR037208">
    <property type="entry name" value="Spo0E-like_sf"/>
</dbReference>
<sequence length="58" mass="6979">MDEKTRVKRQIEKDREILNHELLHGLDREVLNMSWKLDELIVRYMKIEAIEAIESGDK</sequence>
<organism evidence="1 2">
    <name type="scientific">Clostridium autoethanogenum</name>
    <dbReference type="NCBI Taxonomy" id="84023"/>
    <lineage>
        <taxon>Bacteria</taxon>
        <taxon>Bacillati</taxon>
        <taxon>Bacillota</taxon>
        <taxon>Clostridia</taxon>
        <taxon>Eubacteriales</taxon>
        <taxon>Clostridiaceae</taxon>
        <taxon>Clostridium</taxon>
    </lineage>
</organism>
<dbReference type="RefSeq" id="WP_122059268.1">
    <property type="nucleotide sequence ID" value="NZ_RFAQ01000030.1"/>
</dbReference>
<dbReference type="InterPro" id="IPR018540">
    <property type="entry name" value="Spo0E-like"/>
</dbReference>
<dbReference type="SUPFAM" id="SSF140500">
    <property type="entry name" value="BAS1536-like"/>
    <property type="match status" value="1"/>
</dbReference>
<name>A0A3M0SP45_9CLOT</name>
<dbReference type="EMBL" id="RFAQ01000030">
    <property type="protein sequence ID" value="RMD00269.1"/>
    <property type="molecule type" value="Genomic_DNA"/>
</dbReference>
<accession>A0A3M0SP45</accession>
<dbReference type="AlphaFoldDB" id="A0A3M0SP45"/>
<protein>
    <submittedName>
        <fullName evidence="1">Aspartyl-phosphate phosphatase Spo0E family protein</fullName>
    </submittedName>
</protein>
<evidence type="ECO:0000313" key="1">
    <source>
        <dbReference type="EMBL" id="RMD00269.1"/>
    </source>
</evidence>
<gene>
    <name evidence="1" type="ORF">D9O40_10585</name>
</gene>
<dbReference type="Pfam" id="PF09388">
    <property type="entry name" value="SpoOE-like"/>
    <property type="match status" value="1"/>
</dbReference>
<proteinExistence type="predicted"/>